<keyword evidence="3" id="KW-1185">Reference proteome</keyword>
<feature type="domain" description="Carbamoyltransferase Kae1-like" evidence="1">
    <location>
        <begin position="1"/>
        <end position="150"/>
    </location>
</feature>
<dbReference type="AlphaFoldDB" id="A0A7M3M8Z7"/>
<dbReference type="GO" id="GO:0016743">
    <property type="term" value="F:carboxyl- or carbamoyltransferase activity"/>
    <property type="evidence" value="ECO:0007669"/>
    <property type="project" value="TreeGrafter"/>
</dbReference>
<accession>A0A7M3M8Z7</accession>
<evidence type="ECO:0000313" key="2">
    <source>
        <dbReference type="EMBL" id="TVM04722.1"/>
    </source>
</evidence>
<gene>
    <name evidence="2" type="ORF">DPQ33_19955</name>
</gene>
<comment type="caution">
    <text evidence="2">The sequence shown here is derived from an EMBL/GenBank/DDBJ whole genome shotgun (WGS) entry which is preliminary data.</text>
</comment>
<dbReference type="EMBL" id="QMIE01000299">
    <property type="protein sequence ID" value="TVM04722.1"/>
    <property type="molecule type" value="Genomic_DNA"/>
</dbReference>
<dbReference type="PANTHER" id="PTHR42959">
    <property type="entry name" value="CARBAMOYLTRANSFERASE"/>
    <property type="match status" value="1"/>
</dbReference>
<dbReference type="Proteomes" id="UP000448292">
    <property type="component" value="Unassembled WGS sequence"/>
</dbReference>
<organism evidence="2 3">
    <name type="scientific">Oceanidesulfovibrio indonesiensis</name>
    <dbReference type="NCBI Taxonomy" id="54767"/>
    <lineage>
        <taxon>Bacteria</taxon>
        <taxon>Pseudomonadati</taxon>
        <taxon>Thermodesulfobacteriota</taxon>
        <taxon>Desulfovibrionia</taxon>
        <taxon>Desulfovibrionales</taxon>
        <taxon>Desulfovibrionaceae</taxon>
        <taxon>Oceanidesulfovibrio</taxon>
    </lineage>
</organism>
<dbReference type="InterPro" id="IPR051060">
    <property type="entry name" value="Carbamoyltrans_HypF-like"/>
</dbReference>
<name>A0A7M3M8Z7_9BACT</name>
<dbReference type="GO" id="GO:0008270">
    <property type="term" value="F:zinc ion binding"/>
    <property type="evidence" value="ECO:0007669"/>
    <property type="project" value="TreeGrafter"/>
</dbReference>
<evidence type="ECO:0000259" key="1">
    <source>
        <dbReference type="Pfam" id="PF22521"/>
    </source>
</evidence>
<dbReference type="InterPro" id="IPR055128">
    <property type="entry name" value="HypF_C_2"/>
</dbReference>
<sequence length="151" mass="16206">RVAHFAPILLPGGDVAVKEPWLIAQRCLHALGITKPGTRPWPWLDEFGAMSSMLPQMLEKKINAPVTTSCGRLFDGVAAILAIANAASDEGQAAIRMDGIQNSSETAAYACPMSEDGAMEPLALFITVHDDWEVGVRAGVVNLRFHLGLIK</sequence>
<protein>
    <submittedName>
        <fullName evidence="2">Hydrogenase maturation protein HypF</fullName>
    </submittedName>
</protein>
<dbReference type="Pfam" id="PF22521">
    <property type="entry name" value="HypF_C_2"/>
    <property type="match status" value="1"/>
</dbReference>
<proteinExistence type="predicted"/>
<dbReference type="PANTHER" id="PTHR42959:SF1">
    <property type="entry name" value="CARBAMOYLTRANSFERASE HYPF"/>
    <property type="match status" value="1"/>
</dbReference>
<dbReference type="Gene3D" id="1.10.357.160">
    <property type="match status" value="1"/>
</dbReference>
<feature type="non-terminal residue" evidence="2">
    <location>
        <position position="1"/>
    </location>
</feature>
<dbReference type="GO" id="GO:0051604">
    <property type="term" value="P:protein maturation"/>
    <property type="evidence" value="ECO:0007669"/>
    <property type="project" value="TreeGrafter"/>
</dbReference>
<reference evidence="2 3" key="1">
    <citation type="submission" date="2018-06" db="EMBL/GenBank/DDBJ databases">
        <title>Complete genome of Desulfovibrio indonesiensis P37SLT.</title>
        <authorList>
            <person name="Crispim J.S."/>
            <person name="Vidigal P.M.P."/>
            <person name="Silva L.C.F."/>
            <person name="Laguardia C.N."/>
            <person name="Araujo L.C."/>
            <person name="Dias R.S."/>
            <person name="Sousa M.P."/>
            <person name="Paula S.O."/>
            <person name="Silva C."/>
        </authorList>
    </citation>
    <scope>NUCLEOTIDE SEQUENCE [LARGE SCALE GENOMIC DNA]</scope>
    <source>
        <strain evidence="2 3">P37SLT</strain>
    </source>
</reference>
<evidence type="ECO:0000313" key="3">
    <source>
        <dbReference type="Proteomes" id="UP000448292"/>
    </source>
</evidence>